<evidence type="ECO:0000313" key="1">
    <source>
        <dbReference type="EMBL" id="CAD5109931.1"/>
    </source>
</evidence>
<dbReference type="Proteomes" id="UP000583387">
    <property type="component" value="Unassembled WGS sequence"/>
</dbReference>
<organism evidence="1 2">
    <name type="scientific">Zestomonas carbonaria</name>
    <dbReference type="NCBI Taxonomy" id="2762745"/>
    <lineage>
        <taxon>Bacteria</taxon>
        <taxon>Pseudomonadati</taxon>
        <taxon>Pseudomonadota</taxon>
        <taxon>Gammaproteobacteria</taxon>
        <taxon>Pseudomonadales</taxon>
        <taxon>Pseudomonadaceae</taxon>
        <taxon>Zestomonas</taxon>
    </lineage>
</organism>
<evidence type="ECO:0000313" key="2">
    <source>
        <dbReference type="Proteomes" id="UP000583387"/>
    </source>
</evidence>
<proteinExistence type="predicted"/>
<dbReference type="EMBL" id="CAJFCI010000080">
    <property type="protein sequence ID" value="CAD5109931.1"/>
    <property type="molecule type" value="Genomic_DNA"/>
</dbReference>
<accession>A0A7U7IB65</accession>
<protein>
    <submittedName>
        <fullName evidence="1">Uncharacterized protein</fullName>
    </submittedName>
</protein>
<reference evidence="1 2" key="1">
    <citation type="submission" date="2020-08" db="EMBL/GenBank/DDBJ databases">
        <authorList>
            <person name="Criscuolo A."/>
        </authorList>
    </citation>
    <scope>NUCLEOTIDE SEQUENCE [LARGE SCALE GENOMIC DNA]</scope>
    <source>
        <strain evidence="1">CIP111764</strain>
    </source>
</reference>
<keyword evidence="2" id="KW-1185">Reference proteome</keyword>
<name>A0A7U7IB65_9GAMM</name>
<dbReference type="AlphaFoldDB" id="A0A7U7IB65"/>
<comment type="caution">
    <text evidence="1">The sequence shown here is derived from an EMBL/GenBank/DDBJ whole genome shotgun (WGS) entry which is preliminary data.</text>
</comment>
<gene>
    <name evidence="1" type="ORF">PSEWESI4_04247</name>
</gene>
<sequence>MAATVHSDPYAILLRKIGYSVGLEFTADRIGNLTSRYLQDRDITTASWHELVTGSKSEGYWGRDQSAEKHIADFFYSLRLIQRTTGDVLALENLDALAIASELLSDEQEKRTAQDFLFLWAILTNDGEIFVNLLLAGFEEQAIKDTLTTMMLNKRMVATEALKGKATEQRINRIITIERQEKNVGSKGSGQSIASLRRTVQLHAELTGRLNSDKNYDIDISEDYLRKVPPRRRDWAVSLGLWEGEIGLTQKGHNFLNSLRQSGYIDGQNRFTYWPMDYELVRSGLRPNIFGEAKGLWNCLVDFSAAFGNAQATSKPEDDQDAMVELIKDMMKVFRSLHVRKIMLRRELPITIAYPVAIALSYAQNHAILDLPAAILAEQKGEQRRVALRQSRRTGGALSIKR</sequence>
<dbReference type="RefSeq" id="WP_187673235.1">
    <property type="nucleotide sequence ID" value="NZ_CAJFCI010000080.1"/>
</dbReference>